<keyword evidence="1" id="KW-0732">Signal</keyword>
<evidence type="ECO:0000313" key="3">
    <source>
        <dbReference type="Proteomes" id="UP000440578"/>
    </source>
</evidence>
<feature type="chain" id="PRO_5025472395" evidence="1">
    <location>
        <begin position="18"/>
        <end position="1000"/>
    </location>
</feature>
<feature type="signal peptide" evidence="1">
    <location>
        <begin position="1"/>
        <end position="17"/>
    </location>
</feature>
<comment type="caution">
    <text evidence="2">The sequence shown here is derived from an EMBL/GenBank/DDBJ whole genome shotgun (WGS) entry which is preliminary data.</text>
</comment>
<keyword evidence="3" id="KW-1185">Reference proteome</keyword>
<dbReference type="AlphaFoldDB" id="A0A6A4WU25"/>
<name>A0A6A4WU25_AMPAM</name>
<sequence length="1000" mass="114166">MLRLSLALAVLLAVSAAGDKYPISRFGCGCNRNIIAADLTVQEISQLRVYIQQLGIKNHPVLTDDVINAIFRFNLNNNYQGQVPSKRSTLLQIFSESFSSLTDAVLPSVSQCGKFGDYLYKATPLVISGDRKFDMCSLVASYAVILHQREVTVNFDQLNVILKLGLQKYLKSTAYQSSYSMLTQLLTSLDFIDHDLPTILDYEELIAVRRALLLRYNIKRARFDNRFRLAIEEFKLNRHRLLSTFNTIAFRGPYYEIVVQEVIREIIKIFPGLSASSVRIILDVLQLTNAPGGKASPRDLLALITVPRLDAELYVIQEYYIQKYVASLVTYYPSISVEIIKEAYPTFLISLISQGIQPVNTIVTYNTFHYYLQAYFQSTSSYSVESMTTFFLRTVVTSIPRGSPHFRINIFQSTVVIDNILVPQPWTSIYRKGKASIIKRIVGPQGNSRNIIIRLKTGRGEKPVIQNDLKFKNIVPADVPGYDQFEYQNVILSAIQLSQVASALIQRFNLLKQPSLQLSTLRIMIRAGLIKGTGVQAANAFSTLFQGLPAYSLPTDLTFVFSQLTELNLQLTETQIRGALQQFYVVTRSLGYVIPQETIHSVFVYSVREYLSTLTSIPTQPFGDGFLEFLYLRLEVIIKKVVVIEQQVPIDDYVTQQILSVFANVRISVEARRTIIRFIHNSKLLPKPQKGVSVVSQYQALLTSLTKRYPLDIFVLNKNILVQIRSQLISAGIQIQLKVLRDINIIAYISLGLMDRLKGQNTVGYVRQIVYSSIRYFLRTNKVTSILSLEFVQFLLHKYKVPSPPQIWWQPPVEQHKVNIQRDIYILPDIYLPVRSVHQLVVILQKRFVFVSIDNVQTIIVHTILILRANGVTITSDNCYDYLYRYYSGLPANIGVESFDISSVLDSIKRYAAQTTVTEVHVQSALVELCIHLYSMELPLPSVQYRNKFLGYVIDAYGKKYRRHGLPLGARFYKFLKKFLPKARHTKPKYISCKYDYFKC</sequence>
<gene>
    <name evidence="2" type="ORF">FJT64_002501</name>
</gene>
<evidence type="ECO:0000313" key="2">
    <source>
        <dbReference type="EMBL" id="KAF0305748.1"/>
    </source>
</evidence>
<protein>
    <submittedName>
        <fullName evidence="2">Uncharacterized protein</fullName>
    </submittedName>
</protein>
<dbReference type="OrthoDB" id="6396291at2759"/>
<reference evidence="2 3" key="1">
    <citation type="submission" date="2019-07" db="EMBL/GenBank/DDBJ databases">
        <title>Draft genome assembly of a fouling barnacle, Amphibalanus amphitrite (Darwin, 1854): The first reference genome for Thecostraca.</title>
        <authorList>
            <person name="Kim W."/>
        </authorList>
    </citation>
    <scope>NUCLEOTIDE SEQUENCE [LARGE SCALE GENOMIC DNA]</scope>
    <source>
        <strain evidence="2">SNU_AA5</strain>
        <tissue evidence="2">Soma without cirri and trophi</tissue>
    </source>
</reference>
<evidence type="ECO:0000256" key="1">
    <source>
        <dbReference type="SAM" id="SignalP"/>
    </source>
</evidence>
<dbReference type="Proteomes" id="UP000440578">
    <property type="component" value="Unassembled WGS sequence"/>
</dbReference>
<dbReference type="EMBL" id="VIIS01000725">
    <property type="protein sequence ID" value="KAF0305748.1"/>
    <property type="molecule type" value="Genomic_DNA"/>
</dbReference>
<proteinExistence type="predicted"/>
<organism evidence="2 3">
    <name type="scientific">Amphibalanus amphitrite</name>
    <name type="common">Striped barnacle</name>
    <name type="synonym">Balanus amphitrite</name>
    <dbReference type="NCBI Taxonomy" id="1232801"/>
    <lineage>
        <taxon>Eukaryota</taxon>
        <taxon>Metazoa</taxon>
        <taxon>Ecdysozoa</taxon>
        <taxon>Arthropoda</taxon>
        <taxon>Crustacea</taxon>
        <taxon>Multicrustacea</taxon>
        <taxon>Cirripedia</taxon>
        <taxon>Thoracica</taxon>
        <taxon>Thoracicalcarea</taxon>
        <taxon>Balanomorpha</taxon>
        <taxon>Balanoidea</taxon>
        <taxon>Balanidae</taxon>
        <taxon>Amphibalaninae</taxon>
        <taxon>Amphibalanus</taxon>
    </lineage>
</organism>
<accession>A0A6A4WU25</accession>